<dbReference type="Proteomes" id="UP000019025">
    <property type="component" value="Chromosome"/>
</dbReference>
<keyword evidence="3" id="KW-0560">Oxidoreductase</keyword>
<accession>W0HKU5</accession>
<dbReference type="Pfam" id="PF07995">
    <property type="entry name" value="GSDH"/>
    <property type="match status" value="1"/>
</dbReference>
<keyword evidence="1" id="KW-0732">Signal</keyword>
<dbReference type="EMBL" id="CP006568">
    <property type="protein sequence ID" value="AHF73127.1"/>
    <property type="molecule type" value="Genomic_DNA"/>
</dbReference>
<dbReference type="PANTHER" id="PTHR19328:SF75">
    <property type="entry name" value="ALDOSE SUGAR DEHYDROGENASE YLII"/>
    <property type="match status" value="1"/>
</dbReference>
<reference evidence="3 4" key="1">
    <citation type="journal article" date="2014" name="Genome Biol. Evol.">
        <title>Genome degeneration and adaptation in a nascent stage of symbiosis.</title>
        <authorList>
            <person name="Oakeson K.F."/>
            <person name="Gil R."/>
            <person name="Clayton A.L."/>
            <person name="Dunn D.M."/>
            <person name="von Niederhausern A.C."/>
            <person name="Hamil C."/>
            <person name="Aoyagi A."/>
            <person name="Duval B."/>
            <person name="Baca A."/>
            <person name="Silva F.J."/>
            <person name="Vallier A."/>
            <person name="Jackson D.G."/>
            <person name="Latorre A."/>
            <person name="Weiss R.B."/>
            <person name="Heddi A."/>
            <person name="Moya A."/>
            <person name="Dale C."/>
        </authorList>
    </citation>
    <scope>NUCLEOTIDE SEQUENCE [LARGE SCALE GENOMIC DNA]</scope>
    <source>
        <strain evidence="4">none</strain>
    </source>
</reference>
<dbReference type="Gene3D" id="2.120.10.30">
    <property type="entry name" value="TolB, C-terminal domain"/>
    <property type="match status" value="1"/>
</dbReference>
<sequence>MSPREFIMRGLLVLLFATGLLGLPLAANAARTQVTEVLGGLEHPWSLAFLNDAGGILITERPGRLRYWQPGASLSPPISGVPAVYAHGQGGLFDVLPAPDFAQSRRIYLSFAEQGKQDAGTAVGYGRLSEDNRHLADFNIIFRQGPKLSSGEHFGGRLAFDRQGMLYISLGENNRRPTAQSLSKHQGKVVRLHANGEVPEDNPFVHQENAWPEIWTYDHHNPQGLAMNPWTGDMWENEHGPRDGDEINILHKGANYGWPIATYGINYSGLKIPEARGGIVEGTDQPVWFWQHSPAVSGMAFYQSERFPAWRHSLFIGALKTKALLRLSLKGNDVVSEQRLLTDRAERIRDVRAGPDGYLYVLTDDRNGKLLRVGLEED</sequence>
<feature type="domain" description="Glucose/Sorbosone dehydrogenase" evidence="2">
    <location>
        <begin position="41"/>
        <end position="372"/>
    </location>
</feature>
<dbReference type="PATRIC" id="fig|2342.5.peg.579"/>
<dbReference type="GO" id="GO:0016491">
    <property type="term" value="F:oxidoreductase activity"/>
    <property type="evidence" value="ECO:0007669"/>
    <property type="project" value="UniProtKB-KW"/>
</dbReference>
<evidence type="ECO:0000256" key="1">
    <source>
        <dbReference type="SAM" id="SignalP"/>
    </source>
</evidence>
<proteinExistence type="predicted"/>
<dbReference type="InterPro" id="IPR011042">
    <property type="entry name" value="6-blade_b-propeller_TolB-like"/>
</dbReference>
<dbReference type="eggNOG" id="COG2133">
    <property type="taxonomic scope" value="Bacteria"/>
</dbReference>
<evidence type="ECO:0000259" key="2">
    <source>
        <dbReference type="Pfam" id="PF07995"/>
    </source>
</evidence>
<dbReference type="PANTHER" id="PTHR19328">
    <property type="entry name" value="HEDGEHOG-INTERACTING PROTEIN"/>
    <property type="match status" value="1"/>
</dbReference>
<dbReference type="EC" id="1.1.5.-" evidence="3"/>
<protein>
    <submittedName>
        <fullName evidence="3">Soluble aldose sugar dehydrogenase PQQ-dependent</fullName>
        <ecNumber evidence="3">1.1.5.-</ecNumber>
    </submittedName>
</protein>
<evidence type="ECO:0000313" key="3">
    <source>
        <dbReference type="EMBL" id="AHF73127.1"/>
    </source>
</evidence>
<gene>
    <name evidence="3" type="primary">yliI</name>
    <name evidence="3" type="ORF">SOPEG_0560</name>
</gene>
<organism evidence="3 4">
    <name type="scientific">Candidatus Sodalis pierantonii str. SOPE</name>
    <dbReference type="NCBI Taxonomy" id="2342"/>
    <lineage>
        <taxon>Bacteria</taxon>
        <taxon>Pseudomonadati</taxon>
        <taxon>Pseudomonadota</taxon>
        <taxon>Gammaproteobacteria</taxon>
        <taxon>Enterobacterales</taxon>
        <taxon>Bruguierivoracaceae</taxon>
        <taxon>Sodalis</taxon>
    </lineage>
</organism>
<dbReference type="InterPro" id="IPR012938">
    <property type="entry name" value="Glc/Sorbosone_DH"/>
</dbReference>
<dbReference type="AlphaFoldDB" id="W0HKU5"/>
<dbReference type="InterPro" id="IPR011041">
    <property type="entry name" value="Quinoprot_gluc/sorb_DH_b-prop"/>
</dbReference>
<dbReference type="HOGENOM" id="CLU_012253_1_1_6"/>
<keyword evidence="4" id="KW-1185">Reference proteome</keyword>
<dbReference type="SUPFAM" id="SSF50952">
    <property type="entry name" value="Soluble quinoprotein glucose dehydrogenase"/>
    <property type="match status" value="1"/>
</dbReference>
<name>W0HKU5_9GAMM</name>
<evidence type="ECO:0000313" key="4">
    <source>
        <dbReference type="Proteomes" id="UP000019025"/>
    </source>
</evidence>
<dbReference type="KEGG" id="pes:SOPEG_0560"/>
<feature type="chain" id="PRO_5004789957" evidence="1">
    <location>
        <begin position="30"/>
        <end position="378"/>
    </location>
</feature>
<feature type="signal peptide" evidence="1">
    <location>
        <begin position="1"/>
        <end position="29"/>
    </location>
</feature>